<dbReference type="Proteomes" id="UP000011732">
    <property type="component" value="Unassembled WGS sequence"/>
</dbReference>
<organism evidence="1 2">
    <name type="scientific">Streptomyces gancidicus BKS 13-15</name>
    <dbReference type="NCBI Taxonomy" id="1284664"/>
    <lineage>
        <taxon>Bacteria</taxon>
        <taxon>Bacillati</taxon>
        <taxon>Actinomycetota</taxon>
        <taxon>Actinomycetes</taxon>
        <taxon>Kitasatosporales</taxon>
        <taxon>Streptomycetaceae</taxon>
        <taxon>Streptomyces</taxon>
        <taxon>Streptomyces pseudogriseolus group</taxon>
    </lineage>
</organism>
<dbReference type="EMBL" id="AOHP01000004">
    <property type="protein sequence ID" value="EMF31127.1"/>
    <property type="molecule type" value="Genomic_DNA"/>
</dbReference>
<gene>
    <name evidence="1" type="ORF">H114_00822</name>
</gene>
<accession>M3EBP0</accession>
<dbReference type="PATRIC" id="fig|1284664.3.peg.169"/>
<keyword evidence="2" id="KW-1185">Reference proteome</keyword>
<proteinExistence type="predicted"/>
<evidence type="ECO:0008006" key="3">
    <source>
        <dbReference type="Google" id="ProtNLM"/>
    </source>
</evidence>
<evidence type="ECO:0000313" key="2">
    <source>
        <dbReference type="Proteomes" id="UP000011732"/>
    </source>
</evidence>
<evidence type="ECO:0000313" key="1">
    <source>
        <dbReference type="EMBL" id="EMF31127.1"/>
    </source>
</evidence>
<reference evidence="1 2" key="1">
    <citation type="journal article" date="2013" name="Genome Announc.">
        <title>Draft Genome Sequence of Streptomyces gancidicus Strain BKS 13-15.</title>
        <authorList>
            <person name="Kumar S."/>
            <person name="Kaur N."/>
            <person name="Singh N.K."/>
            <person name="Raghava G.P."/>
            <person name="Mayilraj S."/>
        </authorList>
    </citation>
    <scope>NUCLEOTIDE SEQUENCE [LARGE SCALE GENOMIC DNA]</scope>
    <source>
        <strain evidence="1 2">BKS 13-15</strain>
    </source>
</reference>
<sequence length="167" mass="18586">MLYIGSAYDPKERAKAHKHADWWPLVVRRDDEWYVSRDDAYRAERLAIEAEQPPHNVVGTPKHTDPAVRGRILREAASARWTVALAAFRAGASVDAARRAGGWAEVEYLEASGRMQGYAAKLRREMEERGGTYNSENMRLDDTLLTLTAAPRPFPTAPVPTPEALGG</sequence>
<comment type="caution">
    <text evidence="1">The sequence shown here is derived from an EMBL/GenBank/DDBJ whole genome shotgun (WGS) entry which is preliminary data.</text>
</comment>
<protein>
    <recommendedName>
        <fullName evidence="3">GIY-YIG domain-containing protein</fullName>
    </recommendedName>
</protein>
<dbReference type="AlphaFoldDB" id="M3EBP0"/>
<name>M3EBP0_STREZ</name>